<dbReference type="Pfam" id="PF00078">
    <property type="entry name" value="RVT_1"/>
    <property type="match status" value="1"/>
</dbReference>
<organism evidence="2 3">
    <name type="scientific">Coptotermes formosanus</name>
    <name type="common">Formosan subterranean termite</name>
    <dbReference type="NCBI Taxonomy" id="36987"/>
    <lineage>
        <taxon>Eukaryota</taxon>
        <taxon>Metazoa</taxon>
        <taxon>Ecdysozoa</taxon>
        <taxon>Arthropoda</taxon>
        <taxon>Hexapoda</taxon>
        <taxon>Insecta</taxon>
        <taxon>Pterygota</taxon>
        <taxon>Neoptera</taxon>
        <taxon>Polyneoptera</taxon>
        <taxon>Dictyoptera</taxon>
        <taxon>Blattodea</taxon>
        <taxon>Blattoidea</taxon>
        <taxon>Termitoidae</taxon>
        <taxon>Rhinotermitidae</taxon>
        <taxon>Coptotermes</taxon>
    </lineage>
</organism>
<dbReference type="InParanoid" id="A0A6L2PTP9"/>
<dbReference type="PROSITE" id="PS50878">
    <property type="entry name" value="RT_POL"/>
    <property type="match status" value="1"/>
</dbReference>
<accession>A0A6L2PTP9</accession>
<dbReference type="InterPro" id="IPR000477">
    <property type="entry name" value="RT_dom"/>
</dbReference>
<name>A0A6L2PTP9_COPFO</name>
<evidence type="ECO:0000313" key="2">
    <source>
        <dbReference type="EMBL" id="GFG35000.1"/>
    </source>
</evidence>
<evidence type="ECO:0000259" key="1">
    <source>
        <dbReference type="PROSITE" id="PS50878"/>
    </source>
</evidence>
<dbReference type="OrthoDB" id="6781286at2759"/>
<proteinExistence type="predicted"/>
<reference evidence="3" key="1">
    <citation type="submission" date="2020-01" db="EMBL/GenBank/DDBJ databases">
        <title>Draft genome sequence of the Termite Coptotermes fromosanus.</title>
        <authorList>
            <person name="Itakura S."/>
            <person name="Yosikawa Y."/>
            <person name="Umezawa K."/>
        </authorList>
    </citation>
    <scope>NUCLEOTIDE SEQUENCE [LARGE SCALE GENOMIC DNA]</scope>
</reference>
<feature type="domain" description="Reverse transcriptase" evidence="1">
    <location>
        <begin position="1"/>
        <end position="118"/>
    </location>
</feature>
<dbReference type="EMBL" id="BLKM01000518">
    <property type="protein sequence ID" value="GFG35000.1"/>
    <property type="molecule type" value="Genomic_DNA"/>
</dbReference>
<protein>
    <recommendedName>
        <fullName evidence="1">Reverse transcriptase domain-containing protein</fullName>
    </recommendedName>
</protein>
<evidence type="ECO:0000313" key="3">
    <source>
        <dbReference type="Proteomes" id="UP000502823"/>
    </source>
</evidence>
<dbReference type="Proteomes" id="UP000502823">
    <property type="component" value="Unassembled WGS sequence"/>
</dbReference>
<gene>
    <name evidence="2" type="ORF">Cfor_01104</name>
</gene>
<dbReference type="AlphaFoldDB" id="A0A6L2PTP9"/>
<comment type="caution">
    <text evidence="2">The sequence shown here is derived from an EMBL/GenBank/DDBJ whole genome shotgun (WGS) entry which is preliminary data.</text>
</comment>
<keyword evidence="3" id="KW-1185">Reference proteome</keyword>
<dbReference type="PANTHER" id="PTHR33332">
    <property type="entry name" value="REVERSE TRANSCRIPTASE DOMAIN-CONTAINING PROTEIN"/>
    <property type="match status" value="1"/>
</dbReference>
<sequence length="164" mass="18925">MELRHGVPQGSVLRPLLFLLFINDRPLNIQVTKLVLFADDTNLLITGKDERFLQHTVTKVMNDVETWFKENSLVINTGKTIAMSFHSKQMGLPSRLKVTFKNWEIAYKSQLRFLGFYITENLKWDAHIHALSPKLCKASLRHGTIFWGGSSESKPIFKLQKRVI</sequence>